<gene>
    <name evidence="2" type="ORF">NQ519_13050</name>
</gene>
<proteinExistence type="predicted"/>
<dbReference type="EMBL" id="CP102252">
    <property type="protein sequence ID" value="UWN64664.1"/>
    <property type="molecule type" value="Genomic_DNA"/>
</dbReference>
<dbReference type="PANTHER" id="PTHR34585">
    <property type="match status" value="1"/>
</dbReference>
<keyword evidence="3" id="KW-1185">Reference proteome</keyword>
<feature type="domain" description="Helix-turn-helix" evidence="1">
    <location>
        <begin position="40"/>
        <end position="88"/>
    </location>
</feature>
<evidence type="ECO:0000313" key="2">
    <source>
        <dbReference type="EMBL" id="UWN64664.1"/>
    </source>
</evidence>
<reference evidence="2" key="1">
    <citation type="journal article" date="2022" name="Cell">
        <title>Design, construction, and in vivo augmentation of a complex gut microbiome.</title>
        <authorList>
            <person name="Cheng A.G."/>
            <person name="Ho P.Y."/>
            <person name="Aranda-Diaz A."/>
            <person name="Jain S."/>
            <person name="Yu F.B."/>
            <person name="Meng X."/>
            <person name="Wang M."/>
            <person name="Iakiviak M."/>
            <person name="Nagashima K."/>
            <person name="Zhao A."/>
            <person name="Murugkar P."/>
            <person name="Patil A."/>
            <person name="Atabakhsh K."/>
            <person name="Weakley A."/>
            <person name="Yan J."/>
            <person name="Brumbaugh A.R."/>
            <person name="Higginbottom S."/>
            <person name="Dimas A."/>
            <person name="Shiver A.L."/>
            <person name="Deutschbauer A."/>
            <person name="Neff N."/>
            <person name="Sonnenburg J.L."/>
            <person name="Huang K.C."/>
            <person name="Fischbach M.A."/>
        </authorList>
    </citation>
    <scope>NUCLEOTIDE SEQUENCE</scope>
    <source>
        <strain evidence="2">JC50</strain>
    </source>
</reference>
<evidence type="ECO:0000259" key="1">
    <source>
        <dbReference type="Pfam" id="PF12728"/>
    </source>
</evidence>
<dbReference type="Pfam" id="PF12728">
    <property type="entry name" value="HTH_17"/>
    <property type="match status" value="1"/>
</dbReference>
<dbReference type="Proteomes" id="UP001058267">
    <property type="component" value="Chromosome"/>
</dbReference>
<organism evidence="2 3">
    <name type="scientific">Alistipes senegalensis JC50</name>
    <dbReference type="NCBI Taxonomy" id="1033732"/>
    <lineage>
        <taxon>Bacteria</taxon>
        <taxon>Pseudomonadati</taxon>
        <taxon>Bacteroidota</taxon>
        <taxon>Bacteroidia</taxon>
        <taxon>Bacteroidales</taxon>
        <taxon>Rikenellaceae</taxon>
        <taxon>Alistipes</taxon>
    </lineage>
</organism>
<accession>A0ABY5V664</accession>
<dbReference type="RefSeq" id="WP_019150716.1">
    <property type="nucleotide sequence ID" value="NZ_CP102252.1"/>
</dbReference>
<dbReference type="SUPFAM" id="SSF46955">
    <property type="entry name" value="Putative DNA-binding domain"/>
    <property type="match status" value="1"/>
</dbReference>
<name>A0ABY5V664_9BACT</name>
<dbReference type="PANTHER" id="PTHR34585:SF22">
    <property type="entry name" value="HELIX-TURN-HELIX DOMAIN-CONTAINING PROTEIN"/>
    <property type="match status" value="1"/>
</dbReference>
<dbReference type="InterPro" id="IPR041657">
    <property type="entry name" value="HTH_17"/>
</dbReference>
<sequence>MEIVIVEEKTFEALLAATETLVGKVGVLCCRCNDKQMQKWLDGQEVCRLLRINPRTLQTLRDNRMIAFTRVNRKFYFRPEEVVRLLKEAALLQSGREDT</sequence>
<protein>
    <submittedName>
        <fullName evidence="2">Helix-turn-helix domain-containing protein</fullName>
    </submittedName>
</protein>
<evidence type="ECO:0000313" key="3">
    <source>
        <dbReference type="Proteomes" id="UP001058267"/>
    </source>
</evidence>
<dbReference type="InterPro" id="IPR009061">
    <property type="entry name" value="DNA-bd_dom_put_sf"/>
</dbReference>